<accession>A0A1F8HUH4</accession>
<keyword evidence="1" id="KW-0812">Transmembrane</keyword>
<gene>
    <name evidence="2" type="ORF">A2606_02040</name>
</gene>
<keyword evidence="1" id="KW-0472">Membrane</keyword>
<evidence type="ECO:0000313" key="2">
    <source>
        <dbReference type="EMBL" id="OGN41233.1"/>
    </source>
</evidence>
<dbReference type="Proteomes" id="UP000178043">
    <property type="component" value="Unassembled WGS sequence"/>
</dbReference>
<proteinExistence type="predicted"/>
<sequence>MYENNARAREYDSPNMVYGFFAGAGVVAWVLCLAISALFLTGCGKGGTPTTPILPPNPNDYELLGVTHFLKDSQGKDTDMWARLPAEPNPPRGSTLPNGGGGSIAATVKVEVGIKNPGKNGAYLHGFFSHDGVTEDERTQISGGVGGEMGSPRILEATLWQATNRANYRYLLIVGTQGMLPQDKRTGTTSFLLDYR</sequence>
<dbReference type="EMBL" id="MGLG01000023">
    <property type="protein sequence ID" value="OGN41233.1"/>
    <property type="molecule type" value="Genomic_DNA"/>
</dbReference>
<protein>
    <submittedName>
        <fullName evidence="2">Uncharacterized protein</fullName>
    </submittedName>
</protein>
<evidence type="ECO:0000313" key="3">
    <source>
        <dbReference type="Proteomes" id="UP000178043"/>
    </source>
</evidence>
<name>A0A1F8HUH4_9BACT</name>
<reference evidence="2 3" key="1">
    <citation type="journal article" date="2016" name="Nat. Commun.">
        <title>Thousands of microbial genomes shed light on interconnected biogeochemical processes in an aquifer system.</title>
        <authorList>
            <person name="Anantharaman K."/>
            <person name="Brown C.T."/>
            <person name="Hug L.A."/>
            <person name="Sharon I."/>
            <person name="Castelle C.J."/>
            <person name="Probst A.J."/>
            <person name="Thomas B.C."/>
            <person name="Singh A."/>
            <person name="Wilkins M.J."/>
            <person name="Karaoz U."/>
            <person name="Brodie E.L."/>
            <person name="Williams K.H."/>
            <person name="Hubbard S.S."/>
            <person name="Banfield J.F."/>
        </authorList>
    </citation>
    <scope>NUCLEOTIDE SEQUENCE [LARGE SCALE GENOMIC DNA]</scope>
</reference>
<evidence type="ECO:0000256" key="1">
    <source>
        <dbReference type="SAM" id="Phobius"/>
    </source>
</evidence>
<organism evidence="2 3">
    <name type="scientific">Candidatus Yanofskybacteria bacterium RIFOXYD1_FULL_42_10</name>
    <dbReference type="NCBI Taxonomy" id="1802718"/>
    <lineage>
        <taxon>Bacteria</taxon>
        <taxon>Candidatus Yanofskyibacteriota</taxon>
    </lineage>
</organism>
<keyword evidence="1" id="KW-1133">Transmembrane helix</keyword>
<feature type="transmembrane region" description="Helical" evidence="1">
    <location>
        <begin position="20"/>
        <end position="40"/>
    </location>
</feature>
<dbReference type="AlphaFoldDB" id="A0A1F8HUH4"/>
<comment type="caution">
    <text evidence="2">The sequence shown here is derived from an EMBL/GenBank/DDBJ whole genome shotgun (WGS) entry which is preliminary data.</text>
</comment>